<dbReference type="EMBL" id="LDQV01000012">
    <property type="protein sequence ID" value="KTR27732.1"/>
    <property type="molecule type" value="Genomic_DNA"/>
</dbReference>
<keyword evidence="6" id="KW-1185">Reference proteome</keyword>
<dbReference type="EMBL" id="LNQL01000006">
    <property type="protein sequence ID" value="KSU47969.1"/>
    <property type="molecule type" value="Genomic_DNA"/>
</dbReference>
<dbReference type="RefSeq" id="WP_023468317.1">
    <property type="nucleotide sequence ID" value="NZ_FMYN01000006.1"/>
</dbReference>
<dbReference type="Proteomes" id="UP000072605">
    <property type="component" value="Unassembled WGS sequence"/>
</dbReference>
<evidence type="ECO:0000313" key="2">
    <source>
        <dbReference type="EMBL" id="KTR27732.1"/>
    </source>
</evidence>
<name>A0A0V8GCQ4_9BACL</name>
<reference evidence="3 6" key="3">
    <citation type="submission" date="2023-12" db="EMBL/GenBank/DDBJ databases">
        <authorList>
            <person name="Easwaran N."/>
            <person name="Lazarus H.P.S."/>
        </authorList>
    </citation>
    <scope>NUCLEOTIDE SEQUENCE [LARGE SCALE GENOMIC DNA]</scope>
    <source>
        <strain evidence="3 6">VIT-2023</strain>
    </source>
</reference>
<evidence type="ECO:0000313" key="6">
    <source>
        <dbReference type="Proteomes" id="UP001387110"/>
    </source>
</evidence>
<dbReference type="AlphaFoldDB" id="A0A0V8GCQ4"/>
<evidence type="ECO:0000313" key="5">
    <source>
        <dbReference type="Proteomes" id="UP000072605"/>
    </source>
</evidence>
<dbReference type="OrthoDB" id="2351777at2"/>
<reference evidence="1 4" key="1">
    <citation type="journal article" date="2015" name="Int. J. Syst. Evol. Microbiol.">
        <title>Exiguobacterium enclense sp. nov., isolated from sediment.</title>
        <authorList>
            <person name="Dastager S.G."/>
            <person name="Mawlankar R."/>
            <person name="Sonalkar V.V."/>
            <person name="Thorat M.N."/>
            <person name="Mual P."/>
            <person name="Verma A."/>
            <person name="Krishnamurthi S."/>
            <person name="Tang S.K."/>
            <person name="Li W.J."/>
        </authorList>
    </citation>
    <scope>NUCLEOTIDE SEQUENCE [LARGE SCALE GENOMIC DNA]</scope>
    <source>
        <strain evidence="1 4">NIO-1109</strain>
    </source>
</reference>
<evidence type="ECO:0000313" key="1">
    <source>
        <dbReference type="EMBL" id="KSU47969.1"/>
    </source>
</evidence>
<gene>
    <name evidence="1" type="ORF">AS033_15045</name>
    <name evidence="2" type="ORF">RSA11_03435</name>
    <name evidence="3" type="ORF">SZL87_00710</name>
</gene>
<accession>A0A0V8GCQ4</accession>
<sequence length="222" mass="26390">MERSTLIALEKHLYAIHLEMDGLARLITKQLIHLSQVAASVEHFRRMSFDIYKNRTSLEQIPSQVLYETALDYEDWLEEEFDEIPASWQLATKEEEALEQLWWFEFSRIQAELEEWLSLYLIRRIREDVRYMPPVIEKNAYALSEDARHVFWRLLQRSVAKPSSKIKANQLSCRMGIAEIARCARLNQDRTRRAIGELTRRGLIAIEEDDEKLKMRLRLQVI</sequence>
<dbReference type="Proteomes" id="UP001387110">
    <property type="component" value="Unassembled WGS sequence"/>
</dbReference>
<dbReference type="EMBL" id="JBAWKY010000001">
    <property type="protein sequence ID" value="MEI4460934.1"/>
    <property type="molecule type" value="Genomic_DNA"/>
</dbReference>
<dbReference type="GeneID" id="90836725"/>
<dbReference type="Proteomes" id="UP000053797">
    <property type="component" value="Unassembled WGS sequence"/>
</dbReference>
<protein>
    <submittedName>
        <fullName evidence="1">Uncharacterized protein</fullName>
    </submittedName>
</protein>
<organism evidence="1 4">
    <name type="scientific">Exiguobacterium indicum</name>
    <dbReference type="NCBI Taxonomy" id="296995"/>
    <lineage>
        <taxon>Bacteria</taxon>
        <taxon>Bacillati</taxon>
        <taxon>Bacillota</taxon>
        <taxon>Bacilli</taxon>
        <taxon>Bacillales</taxon>
        <taxon>Bacillales Family XII. Incertae Sedis</taxon>
        <taxon>Exiguobacterium</taxon>
    </lineage>
</organism>
<comment type="caution">
    <text evidence="1">The sequence shown here is derived from an EMBL/GenBank/DDBJ whole genome shotgun (WGS) entry which is preliminary data.</text>
</comment>
<evidence type="ECO:0000313" key="3">
    <source>
        <dbReference type="EMBL" id="MEI4460934.1"/>
    </source>
</evidence>
<proteinExistence type="predicted"/>
<reference evidence="2 5" key="2">
    <citation type="journal article" date="2016" name="Front. Microbiol.">
        <title>Genomic Resource of Rice Seed Associated Bacteria.</title>
        <authorList>
            <person name="Midha S."/>
            <person name="Bansal K."/>
            <person name="Sharma S."/>
            <person name="Kumar N."/>
            <person name="Patil P.P."/>
            <person name="Chaudhry V."/>
            <person name="Patil P.B."/>
        </authorList>
    </citation>
    <scope>NUCLEOTIDE SEQUENCE [LARGE SCALE GENOMIC DNA]</scope>
    <source>
        <strain evidence="2 5">RSA11</strain>
    </source>
</reference>
<evidence type="ECO:0000313" key="4">
    <source>
        <dbReference type="Proteomes" id="UP000053797"/>
    </source>
</evidence>